<gene>
    <name evidence="1" type="ORF">HU758_005910</name>
</gene>
<name>A0ACC5UK26_9PSED</name>
<organism evidence="1 2">
    <name type="scientific">Pseudomonas kurunegalensis</name>
    <dbReference type="NCBI Taxonomy" id="485880"/>
    <lineage>
        <taxon>Bacteria</taxon>
        <taxon>Pseudomonadati</taxon>
        <taxon>Pseudomonadota</taxon>
        <taxon>Gammaproteobacteria</taxon>
        <taxon>Pseudomonadales</taxon>
        <taxon>Pseudomonadaceae</taxon>
        <taxon>Pseudomonas</taxon>
    </lineage>
</organism>
<dbReference type="Proteomes" id="UP000624243">
    <property type="component" value="Unassembled WGS sequence"/>
</dbReference>
<accession>A0ACC5UK26</accession>
<comment type="caution">
    <text evidence="1">The sequence shown here is derived from an EMBL/GenBank/DDBJ whole genome shotgun (WGS) entry which is preliminary data.</text>
</comment>
<proteinExistence type="predicted"/>
<evidence type="ECO:0000313" key="2">
    <source>
        <dbReference type="Proteomes" id="UP000624243"/>
    </source>
</evidence>
<keyword evidence="2" id="KW-1185">Reference proteome</keyword>
<protein>
    <submittedName>
        <fullName evidence="1">AraC family transcriptional regulator</fullName>
    </submittedName>
</protein>
<reference evidence="1 2" key="1">
    <citation type="journal article" date="2020" name="Microorganisms">
        <title>Reliable Identification of Environmental Pseudomonas Isolates Using the rpoD Gene.</title>
        <authorList>
            <consortium name="The Broad Institute Genome Sequencing Platform"/>
            <person name="Girard L."/>
            <person name="Lood C."/>
            <person name="Rokni-Zadeh H."/>
            <person name="van Noort V."/>
            <person name="Lavigne R."/>
            <person name="De Mot R."/>
        </authorList>
    </citation>
    <scope>NUCLEOTIDE SEQUENCE [LARGE SCALE GENOMIC DNA]</scope>
    <source>
        <strain evidence="1 2">RW1P2</strain>
    </source>
</reference>
<evidence type="ECO:0000313" key="1">
    <source>
        <dbReference type="EMBL" id="MBV4514735.1"/>
    </source>
</evidence>
<sequence>MAWQTKAVREGLVADHVDYKRNSEIPGLVLSEGRFSSFRFDRHYHLDYHVGLITEGVQRQGLNGESVLLTPGTIQLMPPCEIHDGVSADTASYTLKTFRVSAALLKDVTEELTGHDRFSALGGALLQDPGLSMELAHLHSTLAQGMPASPLFVESQWLTLLGRLFSETRMVKQQFLKGTLSPLQWRRVTEHCNAHLADKITLLELAALCGLERFQFLKMFKQTVGMTPHAWLVRLRLERACELLSHTQWELTKVAQEVGFYDQSHFNRAFKQAFGVAPSLY</sequence>
<dbReference type="EMBL" id="JABWSB020000003">
    <property type="protein sequence ID" value="MBV4514735.1"/>
    <property type="molecule type" value="Genomic_DNA"/>
</dbReference>